<evidence type="ECO:0000313" key="1">
    <source>
        <dbReference type="EMBL" id="PQM45031.1"/>
    </source>
</evidence>
<organism evidence="1 2">
    <name type="scientific">Mycobacterium talmoniae</name>
    <dbReference type="NCBI Taxonomy" id="1858794"/>
    <lineage>
        <taxon>Bacteria</taxon>
        <taxon>Bacillati</taxon>
        <taxon>Actinomycetota</taxon>
        <taxon>Actinomycetes</taxon>
        <taxon>Mycobacteriales</taxon>
        <taxon>Mycobacteriaceae</taxon>
        <taxon>Mycobacterium</taxon>
    </lineage>
</organism>
<evidence type="ECO:0008006" key="3">
    <source>
        <dbReference type="Google" id="ProtNLM"/>
    </source>
</evidence>
<dbReference type="Proteomes" id="UP000238296">
    <property type="component" value="Unassembled WGS sequence"/>
</dbReference>
<name>A0A2S8BED8_9MYCO</name>
<comment type="caution">
    <text evidence="1">The sequence shown here is derived from an EMBL/GenBank/DDBJ whole genome shotgun (WGS) entry which is preliminary data.</text>
</comment>
<dbReference type="EMBL" id="PPEA01000677">
    <property type="protein sequence ID" value="PQM45031.1"/>
    <property type="molecule type" value="Genomic_DNA"/>
</dbReference>
<accession>A0A2S8BED8</accession>
<evidence type="ECO:0000313" key="2">
    <source>
        <dbReference type="Proteomes" id="UP000238296"/>
    </source>
</evidence>
<sequence length="76" mass="8114">MDAAGRDGSQIDITFTNFAGGHPGDDDFNADAYLSGLDKLAALGVTWVQVPVPGDSLAHLLETLDRFRVQVIDVAR</sequence>
<reference evidence="1 2" key="1">
    <citation type="journal article" date="2017" name="Int. J. Syst. Evol. Microbiol.">
        <title>Mycobacterium talmoniae sp. nov., a slowly growing mycobacterium isolated from human respiratory samples.</title>
        <authorList>
            <person name="Davidson R.M."/>
            <person name="DeGroote M.A."/>
            <person name="Marola J.L."/>
            <person name="Buss S."/>
            <person name="Jones V."/>
            <person name="McNeil M.R."/>
            <person name="Freifeld A.G."/>
            <person name="Elaine Epperson L."/>
            <person name="Hasan N.A."/>
            <person name="Jackson M."/>
            <person name="Iwen P.C."/>
            <person name="Salfinger M."/>
            <person name="Strong M."/>
        </authorList>
    </citation>
    <scope>NUCLEOTIDE SEQUENCE [LARGE SCALE GENOMIC DNA]</scope>
    <source>
        <strain evidence="1 2">ATCC BAA-2683</strain>
    </source>
</reference>
<gene>
    <name evidence="1" type="ORF">C1Y40_04799</name>
</gene>
<proteinExistence type="predicted"/>
<dbReference type="AlphaFoldDB" id="A0A2S8BED8"/>
<protein>
    <recommendedName>
        <fullName evidence="3">Luciferase-like domain-containing protein</fullName>
    </recommendedName>
</protein>